<dbReference type="SUPFAM" id="SSF57667">
    <property type="entry name" value="beta-beta-alpha zinc fingers"/>
    <property type="match status" value="1"/>
</dbReference>
<dbReference type="EMBL" id="JAPEVG010000640">
    <property type="protein sequence ID" value="KAJ8456731.1"/>
    <property type="molecule type" value="Genomic_DNA"/>
</dbReference>
<dbReference type="GO" id="GO:0008270">
    <property type="term" value="F:zinc ion binding"/>
    <property type="evidence" value="ECO:0007669"/>
    <property type="project" value="UniProtKB-KW"/>
</dbReference>
<proteinExistence type="predicted"/>
<protein>
    <recommendedName>
        <fullName evidence="3">C2H2-type domain-containing protein</fullName>
    </recommendedName>
</protein>
<keyword evidence="1" id="KW-0863">Zinc-finger</keyword>
<keyword evidence="1" id="KW-0862">Zinc</keyword>
<dbReference type="SMART" id="SM00355">
    <property type="entry name" value="ZnF_C2H2"/>
    <property type="match status" value="2"/>
</dbReference>
<gene>
    <name evidence="4" type="ORF">ONZ51_g11949</name>
</gene>
<dbReference type="PROSITE" id="PS50157">
    <property type="entry name" value="ZINC_FINGER_C2H2_2"/>
    <property type="match status" value="2"/>
</dbReference>
<reference evidence="4" key="1">
    <citation type="submission" date="2022-11" db="EMBL/GenBank/DDBJ databases">
        <title>Genome Sequence of Cubamyces cubensis.</title>
        <authorList>
            <person name="Buettner E."/>
        </authorList>
    </citation>
    <scope>NUCLEOTIDE SEQUENCE</scope>
    <source>
        <strain evidence="4">MPL-01</strain>
    </source>
</reference>
<feature type="domain" description="C2H2-type" evidence="3">
    <location>
        <begin position="221"/>
        <end position="247"/>
    </location>
</feature>
<evidence type="ECO:0000256" key="1">
    <source>
        <dbReference type="PROSITE-ProRule" id="PRU00042"/>
    </source>
</evidence>
<dbReference type="AlphaFoldDB" id="A0AAD7TJF9"/>
<evidence type="ECO:0000259" key="3">
    <source>
        <dbReference type="PROSITE" id="PS50157"/>
    </source>
</evidence>
<feature type="region of interest" description="Disordered" evidence="2">
    <location>
        <begin position="66"/>
        <end position="102"/>
    </location>
</feature>
<evidence type="ECO:0000313" key="5">
    <source>
        <dbReference type="Proteomes" id="UP001215151"/>
    </source>
</evidence>
<keyword evidence="1" id="KW-0479">Metal-binding</keyword>
<dbReference type="InterPro" id="IPR036236">
    <property type="entry name" value="Znf_C2H2_sf"/>
</dbReference>
<dbReference type="Proteomes" id="UP001215151">
    <property type="component" value="Unassembled WGS sequence"/>
</dbReference>
<dbReference type="PROSITE" id="PS00028">
    <property type="entry name" value="ZINC_FINGER_C2H2_1"/>
    <property type="match status" value="1"/>
</dbReference>
<accession>A0AAD7TJF9</accession>
<feature type="region of interest" description="Disordered" evidence="2">
    <location>
        <begin position="115"/>
        <end position="187"/>
    </location>
</feature>
<keyword evidence="5" id="KW-1185">Reference proteome</keyword>
<dbReference type="Pfam" id="PF00096">
    <property type="entry name" value="zf-C2H2"/>
    <property type="match status" value="2"/>
</dbReference>
<evidence type="ECO:0000313" key="4">
    <source>
        <dbReference type="EMBL" id="KAJ8456731.1"/>
    </source>
</evidence>
<name>A0AAD7TJF9_9APHY</name>
<feature type="domain" description="C2H2-type" evidence="3">
    <location>
        <begin position="192"/>
        <end position="220"/>
    </location>
</feature>
<organism evidence="4 5">
    <name type="scientific">Trametes cubensis</name>
    <dbReference type="NCBI Taxonomy" id="1111947"/>
    <lineage>
        <taxon>Eukaryota</taxon>
        <taxon>Fungi</taxon>
        <taxon>Dikarya</taxon>
        <taxon>Basidiomycota</taxon>
        <taxon>Agaricomycotina</taxon>
        <taxon>Agaricomycetes</taxon>
        <taxon>Polyporales</taxon>
        <taxon>Polyporaceae</taxon>
        <taxon>Trametes</taxon>
    </lineage>
</organism>
<evidence type="ECO:0000256" key="2">
    <source>
        <dbReference type="SAM" id="MobiDB-lite"/>
    </source>
</evidence>
<comment type="caution">
    <text evidence="4">The sequence shown here is derived from an EMBL/GenBank/DDBJ whole genome shotgun (WGS) entry which is preliminary data.</text>
</comment>
<dbReference type="InterPro" id="IPR013087">
    <property type="entry name" value="Znf_C2H2_type"/>
</dbReference>
<dbReference type="Gene3D" id="3.30.160.60">
    <property type="entry name" value="Classic Zinc Finger"/>
    <property type="match status" value="2"/>
</dbReference>
<sequence length="333" mass="35987">MTYHLDDAPFTIPQDLSNPVGDIFDSLINLPTGYWLSTFSYLNPMAATTAMGSNSILLSPDSPFSTTSEYTAVESPSSPAHPGTGTSSDTTKPQTYVVPSTPYTGLGAHASLSPPGAYTTYGQPRPQHLPGAAAAAAVPGDTRMHADPLPLMTQAPDACNTSETPPTAPPSSVGKVKQPAKRRRKQDTTKRFKCSYCGIKSARQYNLGVHVRSVHLEQRRFICPDVGCRQAFSRNHDLKRHYQSKHTTFGSPRRNDKTKAPPWITSTSYISAFVSIAHVVPPVVFRLDARFGVRLTTKDAMQLMIGIRYAPASSAGEVFCASHPCTPRAIGGH</sequence>